<keyword evidence="2" id="KW-1185">Reference proteome</keyword>
<organism evidence="1 2">
    <name type="scientific">Brassica napus</name>
    <name type="common">Rape</name>
    <dbReference type="NCBI Taxonomy" id="3708"/>
    <lineage>
        <taxon>Eukaryota</taxon>
        <taxon>Viridiplantae</taxon>
        <taxon>Streptophyta</taxon>
        <taxon>Embryophyta</taxon>
        <taxon>Tracheophyta</taxon>
        <taxon>Spermatophyta</taxon>
        <taxon>Magnoliopsida</taxon>
        <taxon>eudicotyledons</taxon>
        <taxon>Gunneridae</taxon>
        <taxon>Pentapetalae</taxon>
        <taxon>rosids</taxon>
        <taxon>malvids</taxon>
        <taxon>Brassicales</taxon>
        <taxon>Brassicaceae</taxon>
        <taxon>Brassiceae</taxon>
        <taxon>Brassica</taxon>
    </lineage>
</organism>
<dbReference type="Proteomes" id="UP000824890">
    <property type="component" value="Unassembled WGS sequence"/>
</dbReference>
<evidence type="ECO:0000313" key="1">
    <source>
        <dbReference type="EMBL" id="KAH0863184.1"/>
    </source>
</evidence>
<dbReference type="EMBL" id="JAGKQM010000018">
    <property type="protein sequence ID" value="KAH0863184.1"/>
    <property type="molecule type" value="Genomic_DNA"/>
</dbReference>
<proteinExistence type="predicted"/>
<accession>A0ABQ7Y4S3</accession>
<protein>
    <submittedName>
        <fullName evidence="1">Uncharacterized protein</fullName>
    </submittedName>
</protein>
<evidence type="ECO:0000313" key="2">
    <source>
        <dbReference type="Proteomes" id="UP000824890"/>
    </source>
</evidence>
<name>A0ABQ7Y4S3_BRANA</name>
<gene>
    <name evidence="1" type="ORF">HID58_080395</name>
</gene>
<sequence length="31" mass="3633">MWVYGTTNCLRKFYGLRTETTHSPTPLESSR</sequence>
<comment type="caution">
    <text evidence="1">The sequence shown here is derived from an EMBL/GenBank/DDBJ whole genome shotgun (WGS) entry which is preliminary data.</text>
</comment>
<reference evidence="1 2" key="1">
    <citation type="submission" date="2021-05" db="EMBL/GenBank/DDBJ databases">
        <title>Genome Assembly of Synthetic Allotetraploid Brassica napus Reveals Homoeologous Exchanges between Subgenomes.</title>
        <authorList>
            <person name="Davis J.T."/>
        </authorList>
    </citation>
    <scope>NUCLEOTIDE SEQUENCE [LARGE SCALE GENOMIC DNA]</scope>
    <source>
        <strain evidence="2">cv. Da-Ae</strain>
        <tissue evidence="1">Seedling</tissue>
    </source>
</reference>